<dbReference type="CDD" id="cd12797">
    <property type="entry name" value="M23_peptidase"/>
    <property type="match status" value="1"/>
</dbReference>
<dbReference type="Proteomes" id="UP000680304">
    <property type="component" value="Unassembled WGS sequence"/>
</dbReference>
<feature type="compositionally biased region" description="Polar residues" evidence="2">
    <location>
        <begin position="214"/>
        <end position="225"/>
    </location>
</feature>
<keyword evidence="1" id="KW-0732">Signal</keyword>
<dbReference type="InterPro" id="IPR011098">
    <property type="entry name" value="G5_dom"/>
</dbReference>
<evidence type="ECO:0000313" key="6">
    <source>
        <dbReference type="EMBL" id="GIQ63947.1"/>
    </source>
</evidence>
<dbReference type="InterPro" id="IPR036779">
    <property type="entry name" value="LysM_dom_sf"/>
</dbReference>
<organism evidence="6 7">
    <name type="scientific">Paenibacillus cisolokensis</name>
    <dbReference type="NCBI Taxonomy" id="1658519"/>
    <lineage>
        <taxon>Bacteria</taxon>
        <taxon>Bacillati</taxon>
        <taxon>Bacillota</taxon>
        <taxon>Bacilli</taxon>
        <taxon>Bacillales</taxon>
        <taxon>Paenibacillaceae</taxon>
        <taxon>Paenibacillus</taxon>
    </lineage>
</organism>
<dbReference type="Gene3D" id="2.20.230.10">
    <property type="entry name" value="Resuscitation-promoting factor rpfb"/>
    <property type="match status" value="1"/>
</dbReference>
<evidence type="ECO:0000256" key="3">
    <source>
        <dbReference type="SAM" id="Phobius"/>
    </source>
</evidence>
<dbReference type="Gene3D" id="2.70.70.10">
    <property type="entry name" value="Glucose Permease (Domain IIA)"/>
    <property type="match status" value="1"/>
</dbReference>
<dbReference type="Pfam" id="PF01476">
    <property type="entry name" value="LysM"/>
    <property type="match status" value="1"/>
</dbReference>
<dbReference type="EMBL" id="BOVJ01000075">
    <property type="protein sequence ID" value="GIQ63947.1"/>
    <property type="molecule type" value="Genomic_DNA"/>
</dbReference>
<name>A0ABQ4N6W4_9BACL</name>
<keyword evidence="3" id="KW-0472">Membrane</keyword>
<evidence type="ECO:0000259" key="5">
    <source>
        <dbReference type="PROSITE" id="PS51782"/>
    </source>
</evidence>
<keyword evidence="3" id="KW-0812">Transmembrane</keyword>
<gene>
    <name evidence="6" type="ORF">PACILC2_25150</name>
</gene>
<dbReference type="Pfam" id="PF07501">
    <property type="entry name" value="G5"/>
    <property type="match status" value="1"/>
</dbReference>
<feature type="region of interest" description="Disordered" evidence="2">
    <location>
        <begin position="205"/>
        <end position="230"/>
    </location>
</feature>
<keyword evidence="7" id="KW-1185">Reference proteome</keyword>
<dbReference type="PANTHER" id="PTHR21666:SF270">
    <property type="entry name" value="MUREIN HYDROLASE ACTIVATOR ENVC"/>
    <property type="match status" value="1"/>
</dbReference>
<comment type="caution">
    <text evidence="6">The sequence shown here is derived from an EMBL/GenBank/DDBJ whole genome shotgun (WGS) entry which is preliminary data.</text>
</comment>
<dbReference type="RefSeq" id="WP_213528915.1">
    <property type="nucleotide sequence ID" value="NZ_BOVJ01000075.1"/>
</dbReference>
<accession>A0ABQ4N6W4</accession>
<feature type="region of interest" description="Disordered" evidence="2">
    <location>
        <begin position="23"/>
        <end position="47"/>
    </location>
</feature>
<feature type="transmembrane region" description="Helical" evidence="3">
    <location>
        <begin position="51"/>
        <end position="73"/>
    </location>
</feature>
<dbReference type="SMART" id="SM01208">
    <property type="entry name" value="G5"/>
    <property type="match status" value="1"/>
</dbReference>
<feature type="domain" description="LysM" evidence="5">
    <location>
        <begin position="270"/>
        <end position="314"/>
    </location>
</feature>
<evidence type="ECO:0000256" key="1">
    <source>
        <dbReference type="ARBA" id="ARBA00022729"/>
    </source>
</evidence>
<evidence type="ECO:0000256" key="2">
    <source>
        <dbReference type="SAM" id="MobiDB-lite"/>
    </source>
</evidence>
<keyword evidence="3" id="KW-1133">Transmembrane helix</keyword>
<dbReference type="InterPro" id="IPR011055">
    <property type="entry name" value="Dup_hybrid_motif"/>
</dbReference>
<dbReference type="InterPro" id="IPR016047">
    <property type="entry name" value="M23ase_b-sheet_dom"/>
</dbReference>
<proteinExistence type="predicted"/>
<feature type="compositionally biased region" description="Polar residues" evidence="2">
    <location>
        <begin position="27"/>
        <end position="45"/>
    </location>
</feature>
<sequence length="526" mass="57056">MTARKDDNRQRSVWSRIASTLGLAPQQDGTATTARSSAPQSSGTPSRKRKAAIAVSIALGLTAAAGFGGTYYVKANTVSYYHLYKDGTELGTVDSPEAVVELLALKKEEAARENPGVDMELETGSLTHEPASGFKAVPDTEATLDKLEKQIAFYAVGVEIKVEGEVIGVVKDKATAERVLQRVQGEYAPELVMPEVMNVRPMSYNANGKAADSSPESASQKSVSPKPNREVKQVKFVEDVDTQSAKVQPAEIVDEETMYKTIVSGTEAETTYTVQPGDCVGCIAEKFDIDKQVIYDNNPWIKNDMIKVGDVLDLTVREPKINVETVERLTKTVETKPDYVVRENDEMRVGESKVISEGIKGISELTYKQVKRNGVLVSSELVSTVVIKPSSPKIVMKGTKVVRGEGTGEFEYPVSGATLTSKFGKRWGRLHKGIDLVGDSTIKAADEGVVEFAGVKSGYGNVVIINHRNGYKTLYAHLSSYSVAEGEIVEKGDPIGIMGNTGRSFGTHLHFEIHKNGAVQNPLDYL</sequence>
<dbReference type="PROSITE" id="PS51782">
    <property type="entry name" value="LYSM"/>
    <property type="match status" value="1"/>
</dbReference>
<evidence type="ECO:0000313" key="7">
    <source>
        <dbReference type="Proteomes" id="UP000680304"/>
    </source>
</evidence>
<dbReference type="InterPro" id="IPR050570">
    <property type="entry name" value="Cell_wall_metabolism_enzyme"/>
</dbReference>
<dbReference type="SUPFAM" id="SSF54106">
    <property type="entry name" value="LysM domain"/>
    <property type="match status" value="1"/>
</dbReference>
<dbReference type="SMART" id="SM00257">
    <property type="entry name" value="LysM"/>
    <property type="match status" value="1"/>
</dbReference>
<dbReference type="Pfam" id="PF01551">
    <property type="entry name" value="Peptidase_M23"/>
    <property type="match status" value="1"/>
</dbReference>
<dbReference type="CDD" id="cd00118">
    <property type="entry name" value="LysM"/>
    <property type="match status" value="1"/>
</dbReference>
<dbReference type="PROSITE" id="PS51109">
    <property type="entry name" value="G5"/>
    <property type="match status" value="1"/>
</dbReference>
<dbReference type="PANTHER" id="PTHR21666">
    <property type="entry name" value="PEPTIDASE-RELATED"/>
    <property type="match status" value="1"/>
</dbReference>
<dbReference type="Gene3D" id="3.10.350.10">
    <property type="entry name" value="LysM domain"/>
    <property type="match status" value="1"/>
</dbReference>
<dbReference type="InterPro" id="IPR018392">
    <property type="entry name" value="LysM"/>
</dbReference>
<protein>
    <submittedName>
        <fullName evidence="6">Metalloendopeptidase</fullName>
    </submittedName>
</protein>
<reference evidence="6 7" key="1">
    <citation type="submission" date="2021-04" db="EMBL/GenBank/DDBJ databases">
        <title>Draft genome sequence of Paenibacillus cisolokensis, LC2-13A.</title>
        <authorList>
            <person name="Uke A."/>
            <person name="Chhe C."/>
            <person name="Baramee S."/>
            <person name="Kosugi A."/>
        </authorList>
    </citation>
    <scope>NUCLEOTIDE SEQUENCE [LARGE SCALE GENOMIC DNA]</scope>
    <source>
        <strain evidence="6 7">LC2-13A</strain>
    </source>
</reference>
<feature type="domain" description="G5" evidence="4">
    <location>
        <begin position="321"/>
        <end position="401"/>
    </location>
</feature>
<evidence type="ECO:0000259" key="4">
    <source>
        <dbReference type="PROSITE" id="PS51109"/>
    </source>
</evidence>
<dbReference type="SUPFAM" id="SSF51261">
    <property type="entry name" value="Duplicated hybrid motif"/>
    <property type="match status" value="1"/>
</dbReference>